<name>A0ABW1JEH7_9ACTN</name>
<organism evidence="2 3">
    <name type="scientific">Angustibacter luteus</name>
    <dbReference type="NCBI Taxonomy" id="658456"/>
    <lineage>
        <taxon>Bacteria</taxon>
        <taxon>Bacillati</taxon>
        <taxon>Actinomycetota</taxon>
        <taxon>Actinomycetes</taxon>
        <taxon>Kineosporiales</taxon>
        <taxon>Kineosporiaceae</taxon>
    </lineage>
</organism>
<dbReference type="RefSeq" id="WP_345715928.1">
    <property type="nucleotide sequence ID" value="NZ_BAABFP010000004.1"/>
</dbReference>
<keyword evidence="3" id="KW-1185">Reference proteome</keyword>
<dbReference type="Proteomes" id="UP001596189">
    <property type="component" value="Unassembled WGS sequence"/>
</dbReference>
<feature type="domain" description="AB hydrolase-1" evidence="1">
    <location>
        <begin position="35"/>
        <end position="247"/>
    </location>
</feature>
<protein>
    <submittedName>
        <fullName evidence="2">Alpha/beta fold hydrolase</fullName>
    </submittedName>
</protein>
<evidence type="ECO:0000259" key="1">
    <source>
        <dbReference type="Pfam" id="PF12697"/>
    </source>
</evidence>
<keyword evidence="2" id="KW-0378">Hydrolase</keyword>
<sequence length="276" mass="29862">MVANRTAWLQGRLIVGGRPLFYRRSVGGDPDGVPIVHVHGFAISGAYLMPTARLLARHGPNVVPDLPGYGRSPRPDVTMGIPALARTVLEVVDRLGFEKVVLVGNSMGCPISLEVAHEAPHRVAGVVLVSPAGGYQNRPLRRALGQLAMDGIRETPRMMPVAVPDYVRFGPVNALRLFSQLTRYPSQERLLALPVPALAVLGARDPLMPPEPRVREIGRRAPGHVTVVQIEGAAHAINFSHPGELANVISCWLDGREILDDPDQPGHARVLQVPRT</sequence>
<comment type="caution">
    <text evidence="2">The sequence shown here is derived from an EMBL/GenBank/DDBJ whole genome shotgun (WGS) entry which is preliminary data.</text>
</comment>
<dbReference type="Gene3D" id="3.40.50.1820">
    <property type="entry name" value="alpha/beta hydrolase"/>
    <property type="match status" value="1"/>
</dbReference>
<dbReference type="Pfam" id="PF12697">
    <property type="entry name" value="Abhydrolase_6"/>
    <property type="match status" value="1"/>
</dbReference>
<dbReference type="PANTHER" id="PTHR43194:SF5">
    <property type="entry name" value="PIMELOYL-[ACYL-CARRIER PROTEIN] METHYL ESTER ESTERASE"/>
    <property type="match status" value="1"/>
</dbReference>
<reference evidence="3" key="1">
    <citation type="journal article" date="2019" name="Int. J. Syst. Evol. Microbiol.">
        <title>The Global Catalogue of Microorganisms (GCM) 10K type strain sequencing project: providing services to taxonomists for standard genome sequencing and annotation.</title>
        <authorList>
            <consortium name="The Broad Institute Genomics Platform"/>
            <consortium name="The Broad Institute Genome Sequencing Center for Infectious Disease"/>
            <person name="Wu L."/>
            <person name="Ma J."/>
        </authorList>
    </citation>
    <scope>NUCLEOTIDE SEQUENCE [LARGE SCALE GENOMIC DNA]</scope>
    <source>
        <strain evidence="3">KACC 14249</strain>
    </source>
</reference>
<dbReference type="InterPro" id="IPR050228">
    <property type="entry name" value="Carboxylesterase_BioH"/>
</dbReference>
<evidence type="ECO:0000313" key="2">
    <source>
        <dbReference type="EMBL" id="MFC6007123.1"/>
    </source>
</evidence>
<dbReference type="SUPFAM" id="SSF53474">
    <property type="entry name" value="alpha/beta-Hydrolases"/>
    <property type="match status" value="1"/>
</dbReference>
<evidence type="ECO:0000313" key="3">
    <source>
        <dbReference type="Proteomes" id="UP001596189"/>
    </source>
</evidence>
<dbReference type="PANTHER" id="PTHR43194">
    <property type="entry name" value="HYDROLASE ALPHA/BETA FOLD FAMILY"/>
    <property type="match status" value="1"/>
</dbReference>
<dbReference type="InterPro" id="IPR000073">
    <property type="entry name" value="AB_hydrolase_1"/>
</dbReference>
<accession>A0ABW1JEH7</accession>
<dbReference type="EMBL" id="JBHSRD010000003">
    <property type="protein sequence ID" value="MFC6007123.1"/>
    <property type="molecule type" value="Genomic_DNA"/>
</dbReference>
<dbReference type="InterPro" id="IPR029058">
    <property type="entry name" value="AB_hydrolase_fold"/>
</dbReference>
<proteinExistence type="predicted"/>
<gene>
    <name evidence="2" type="ORF">ACFQDO_08275</name>
</gene>
<dbReference type="PRINTS" id="PR00111">
    <property type="entry name" value="ABHYDROLASE"/>
</dbReference>
<dbReference type="GO" id="GO:0016787">
    <property type="term" value="F:hydrolase activity"/>
    <property type="evidence" value="ECO:0007669"/>
    <property type="project" value="UniProtKB-KW"/>
</dbReference>